<dbReference type="Proteomes" id="UP000309992">
    <property type="component" value="Unassembled WGS sequence"/>
</dbReference>
<accession>A0ABY2S4H7</accession>
<evidence type="ECO:0000313" key="9">
    <source>
        <dbReference type="Proteomes" id="UP000309992"/>
    </source>
</evidence>
<feature type="transmembrane region" description="Helical" evidence="6">
    <location>
        <begin position="184"/>
        <end position="203"/>
    </location>
</feature>
<evidence type="ECO:0000256" key="6">
    <source>
        <dbReference type="RuleBase" id="RU361157"/>
    </source>
</evidence>
<keyword evidence="3 6" id="KW-1133">Transmembrane helix</keyword>
<gene>
    <name evidence="8" type="ORF">FCN18_17345</name>
</gene>
<comment type="caution">
    <text evidence="8">The sequence shown here is derived from an EMBL/GenBank/DDBJ whole genome shotgun (WGS) entry which is preliminary data.</text>
</comment>
<evidence type="ECO:0000259" key="7">
    <source>
        <dbReference type="PROSITE" id="PS51012"/>
    </source>
</evidence>
<comment type="subcellular location">
    <subcellularLocation>
        <location evidence="6">Cell membrane</location>
        <topology evidence="6">Multi-pass membrane protein</topology>
    </subcellularLocation>
    <subcellularLocation>
        <location evidence="1">Membrane</location>
        <topology evidence="1">Multi-pass membrane protein</topology>
    </subcellularLocation>
</comment>
<dbReference type="Pfam" id="PF01061">
    <property type="entry name" value="ABC2_membrane"/>
    <property type="match status" value="1"/>
</dbReference>
<keyword evidence="6" id="KW-0813">Transport</keyword>
<dbReference type="PRINTS" id="PR00164">
    <property type="entry name" value="ABC2TRNSPORT"/>
</dbReference>
<evidence type="ECO:0000256" key="3">
    <source>
        <dbReference type="ARBA" id="ARBA00022989"/>
    </source>
</evidence>
<dbReference type="InterPro" id="IPR051784">
    <property type="entry name" value="Nod_factor_ABC_transporter"/>
</dbReference>
<keyword evidence="6" id="KW-1003">Cell membrane</keyword>
<evidence type="ECO:0000256" key="5">
    <source>
        <dbReference type="ARBA" id="ARBA00023251"/>
    </source>
</evidence>
<proteinExistence type="inferred from homology"/>
<feature type="transmembrane region" description="Helical" evidence="6">
    <location>
        <begin position="112"/>
        <end position="142"/>
    </location>
</feature>
<feature type="domain" description="ABC transmembrane type-2" evidence="7">
    <location>
        <begin position="37"/>
        <end position="264"/>
    </location>
</feature>
<evidence type="ECO:0000256" key="2">
    <source>
        <dbReference type="ARBA" id="ARBA00022692"/>
    </source>
</evidence>
<dbReference type="EMBL" id="SWMS01000008">
    <property type="protein sequence ID" value="TKG70629.1"/>
    <property type="molecule type" value="Genomic_DNA"/>
</dbReference>
<organism evidence="8 9">
    <name type="scientific">Prauserella endophytica</name>
    <dbReference type="NCBI Taxonomy" id="1592324"/>
    <lineage>
        <taxon>Bacteria</taxon>
        <taxon>Bacillati</taxon>
        <taxon>Actinomycetota</taxon>
        <taxon>Actinomycetes</taxon>
        <taxon>Pseudonocardiales</taxon>
        <taxon>Pseudonocardiaceae</taxon>
        <taxon>Prauserella</taxon>
        <taxon>Prauserella coralliicola group</taxon>
    </lineage>
</organism>
<sequence>MTTVAPALRRTPSPAQAFQSTCTMAYRGLLTIKRTPEQFLDVVAQPILFTVLFTFLFGGAIAGDTGSYLTFLIPGILVQSIITASVATGAGLREDMNSGVFDRFRTLPIARIAPLAGALLIDTLRYSIAAITTFLAGFALGYRPGGGFAAMAGAALLVIGCAWALSWVFAFLGIISRTPEALQGIAIFVLYPLTLLSGAFVPIDTMPDWLQTAAYLNPITYLVSAARDLLNTGAIGTDLSLSIVAAIATVIVFAPLSVRAYMRNT</sequence>
<feature type="transmembrane region" description="Helical" evidence="6">
    <location>
        <begin position="68"/>
        <end position="92"/>
    </location>
</feature>
<dbReference type="PANTHER" id="PTHR43229">
    <property type="entry name" value="NODULATION PROTEIN J"/>
    <property type="match status" value="1"/>
</dbReference>
<feature type="transmembrane region" description="Helical" evidence="6">
    <location>
        <begin position="148"/>
        <end position="172"/>
    </location>
</feature>
<evidence type="ECO:0000313" key="8">
    <source>
        <dbReference type="EMBL" id="TKG70629.1"/>
    </source>
</evidence>
<dbReference type="PANTHER" id="PTHR43229:SF2">
    <property type="entry name" value="NODULATION PROTEIN J"/>
    <property type="match status" value="1"/>
</dbReference>
<dbReference type="PIRSF" id="PIRSF006648">
    <property type="entry name" value="DrrB"/>
    <property type="match status" value="1"/>
</dbReference>
<dbReference type="PROSITE" id="PS51012">
    <property type="entry name" value="ABC_TM2"/>
    <property type="match status" value="1"/>
</dbReference>
<feature type="transmembrane region" description="Helical" evidence="6">
    <location>
        <begin position="39"/>
        <end position="62"/>
    </location>
</feature>
<comment type="similarity">
    <text evidence="6">Belongs to the ABC-2 integral membrane protein family.</text>
</comment>
<dbReference type="InterPro" id="IPR000412">
    <property type="entry name" value="ABC_2_transport"/>
</dbReference>
<keyword evidence="4 6" id="KW-0472">Membrane</keyword>
<dbReference type="InterPro" id="IPR047817">
    <property type="entry name" value="ABC2_TM_bact-type"/>
</dbReference>
<keyword evidence="9" id="KW-1185">Reference proteome</keyword>
<evidence type="ECO:0000256" key="4">
    <source>
        <dbReference type="ARBA" id="ARBA00023136"/>
    </source>
</evidence>
<protein>
    <recommendedName>
        <fullName evidence="6">Transport permease protein</fullName>
    </recommendedName>
</protein>
<name>A0ABY2S4H7_9PSEU</name>
<dbReference type="RefSeq" id="WP_137095606.1">
    <property type="nucleotide sequence ID" value="NZ_SWMS01000008.1"/>
</dbReference>
<keyword evidence="2 6" id="KW-0812">Transmembrane</keyword>
<reference evidence="8 9" key="1">
    <citation type="journal article" date="2015" name="Antonie Van Leeuwenhoek">
        <title>Prauserella endophytica sp. nov., an endophytic actinobacterium isolated from Tamarix taklamakanensis.</title>
        <authorList>
            <person name="Liu J.M."/>
            <person name="Habden X."/>
            <person name="Guo L."/>
            <person name="Tuo L."/>
            <person name="Jiang Z.K."/>
            <person name="Liu S.W."/>
            <person name="Liu X.F."/>
            <person name="Chen L."/>
            <person name="Li R.F."/>
            <person name="Zhang Y.Q."/>
            <person name="Sun C.H."/>
        </authorList>
    </citation>
    <scope>NUCLEOTIDE SEQUENCE [LARGE SCALE GENOMIC DNA]</scope>
    <source>
        <strain evidence="8 9">CGMCC 4.7182</strain>
    </source>
</reference>
<keyword evidence="5" id="KW-0046">Antibiotic resistance</keyword>
<dbReference type="InterPro" id="IPR013525">
    <property type="entry name" value="ABC2_TM"/>
</dbReference>
<evidence type="ECO:0000256" key="1">
    <source>
        <dbReference type="ARBA" id="ARBA00004141"/>
    </source>
</evidence>
<feature type="transmembrane region" description="Helical" evidence="6">
    <location>
        <begin position="239"/>
        <end position="262"/>
    </location>
</feature>